<sequence>MEVAAERIRSVKKLLPERPHHLALSLGRKYPVPPNFWDHQSPLQYSTFLSDADRGLLLTRPYYDICDEPEAPFHTRQSTPLSGAKKAGNKMTLEVWKSKKVATSPTENGVLGGKVDDKKQRVSANGPDKDVSRKEQDKIKQAGTQRDSKGPDARGNGEMERYVRFCTCRSVGNVLSLMLCGRSKSSLSKIAMRDAPSPSSEGKKRPLEQDDSMRPHKKTKSSEPQPSEVPRKPLRPETPISREHVRSASKDSRSGVSQSNPSGRIAPPSSKDQPSRAVSPKVTVNGTKSQSSASRNILPPKPDTSGKHLVPPILSPLKLAFEDDLETWSPKKKPADSHTTGKSQTKPSRPEVTVKKKAATPELPPILSPTLPPQVEEALARIQKTQVKEESKDTPGQSSDAPASARKTRPPADNLDADARPTKIVTIKYKKGLRKRVQGLLALPSRPWPKERSLSAGDTPPPASKRPRATEPIVEPGGSSVATKRPKAPETTGSKAPYTPPKPPTTNSLSAPGPSQTQTPGARVAQTPGAGDAAQTGREGAAKETFRRRWDEFCKIGKKLKHKRDKEFPAPGAGPNAGAQSRDFRRAMLTIEMILAYMIAFRSLNQRSEISGAAMEVTSWLTLEPHLRELKQMARPTTCLQALAYQLHGIVINELIRTFASMGLHGGEQLKLGKDQHMAVFQAMKNNPRIWTEANDLRGKVSDKSLRTPTMGNWTTPHKAASDALLVLARFAEREHVNWRAEVVVPNEGV</sequence>
<feature type="region of interest" description="Disordered" evidence="1">
    <location>
        <begin position="98"/>
        <end position="156"/>
    </location>
</feature>
<feature type="region of interest" description="Disordered" evidence="1">
    <location>
        <begin position="328"/>
        <end position="544"/>
    </location>
</feature>
<comment type="caution">
    <text evidence="2">The sequence shown here is derived from an EMBL/GenBank/DDBJ whole genome shotgun (WGS) entry which is preliminary data.</text>
</comment>
<feature type="compositionally biased region" description="Basic and acidic residues" evidence="1">
    <location>
        <begin position="127"/>
        <end position="156"/>
    </location>
</feature>
<feature type="compositionally biased region" description="Polar residues" evidence="1">
    <location>
        <begin position="282"/>
        <end position="295"/>
    </location>
</feature>
<evidence type="ECO:0000313" key="2">
    <source>
        <dbReference type="EMBL" id="KAL2276905.1"/>
    </source>
</evidence>
<evidence type="ECO:0000313" key="3">
    <source>
        <dbReference type="Proteomes" id="UP001600888"/>
    </source>
</evidence>
<dbReference type="EMBL" id="JBAWTH010000106">
    <property type="protein sequence ID" value="KAL2276905.1"/>
    <property type="molecule type" value="Genomic_DNA"/>
</dbReference>
<feature type="compositionally biased region" description="Basic and acidic residues" evidence="1">
    <location>
        <begin position="229"/>
        <end position="253"/>
    </location>
</feature>
<feature type="compositionally biased region" description="Basic and acidic residues" evidence="1">
    <location>
        <begin position="201"/>
        <end position="214"/>
    </location>
</feature>
<feature type="region of interest" description="Disordered" evidence="1">
    <location>
        <begin position="69"/>
        <end position="88"/>
    </location>
</feature>
<dbReference type="Proteomes" id="UP001600888">
    <property type="component" value="Unassembled WGS sequence"/>
</dbReference>
<name>A0ABR4E396_9PEZI</name>
<feature type="region of interest" description="Disordered" evidence="1">
    <location>
        <begin position="188"/>
        <end position="311"/>
    </location>
</feature>
<gene>
    <name evidence="2" type="ORF">FJTKL_00372</name>
</gene>
<proteinExistence type="predicted"/>
<feature type="compositionally biased region" description="Pro residues" evidence="1">
    <location>
        <begin position="362"/>
        <end position="372"/>
    </location>
</feature>
<organism evidence="2 3">
    <name type="scientific">Diaporthe vaccinii</name>
    <dbReference type="NCBI Taxonomy" id="105482"/>
    <lineage>
        <taxon>Eukaryota</taxon>
        <taxon>Fungi</taxon>
        <taxon>Dikarya</taxon>
        <taxon>Ascomycota</taxon>
        <taxon>Pezizomycotina</taxon>
        <taxon>Sordariomycetes</taxon>
        <taxon>Sordariomycetidae</taxon>
        <taxon>Diaporthales</taxon>
        <taxon>Diaporthaceae</taxon>
        <taxon>Diaporthe</taxon>
        <taxon>Diaporthe eres species complex</taxon>
    </lineage>
</organism>
<protein>
    <submittedName>
        <fullName evidence="2">Uncharacterized protein</fullName>
    </submittedName>
</protein>
<reference evidence="2 3" key="1">
    <citation type="submission" date="2024-03" db="EMBL/GenBank/DDBJ databases">
        <title>A high-quality draft genome sequence of Diaporthe vaccinii, a causative agent of upright dieback and viscid rot disease in cranberry plants.</title>
        <authorList>
            <person name="Sarrasin M."/>
            <person name="Lang B.F."/>
            <person name="Burger G."/>
        </authorList>
    </citation>
    <scope>NUCLEOTIDE SEQUENCE [LARGE SCALE GENOMIC DNA]</scope>
    <source>
        <strain evidence="2 3">IS7</strain>
    </source>
</reference>
<keyword evidence="3" id="KW-1185">Reference proteome</keyword>
<evidence type="ECO:0000256" key="1">
    <source>
        <dbReference type="SAM" id="MobiDB-lite"/>
    </source>
</evidence>
<accession>A0ABR4E396</accession>
<feature type="compositionally biased region" description="Polar residues" evidence="1">
    <location>
        <begin position="337"/>
        <end position="347"/>
    </location>
</feature>
<feature type="compositionally biased region" description="Basic residues" evidence="1">
    <location>
        <begin position="428"/>
        <end position="437"/>
    </location>
</feature>
<feature type="compositionally biased region" description="Polar residues" evidence="1">
    <location>
        <begin position="507"/>
        <end position="520"/>
    </location>
</feature>